<feature type="domain" description="EF-hand" evidence="1">
    <location>
        <begin position="5"/>
        <end position="40"/>
    </location>
</feature>
<dbReference type="Proteomes" id="UP001141259">
    <property type="component" value="Unassembled WGS sequence"/>
</dbReference>
<evidence type="ECO:0000259" key="1">
    <source>
        <dbReference type="PROSITE" id="PS50222"/>
    </source>
</evidence>
<dbReference type="SUPFAM" id="SSF47473">
    <property type="entry name" value="EF-hand"/>
    <property type="match status" value="1"/>
</dbReference>
<dbReference type="AlphaFoldDB" id="A0A9X3A4F2"/>
<dbReference type="InterPro" id="IPR002048">
    <property type="entry name" value="EF_hand_dom"/>
</dbReference>
<dbReference type="Gene3D" id="1.10.238.10">
    <property type="entry name" value="EF-hand"/>
    <property type="match status" value="1"/>
</dbReference>
<sequence>MASEFQRRKVAVVFEAMDTDGDGFLTESDFTELTMRWTELRRAAPGTRDHQRLSAIMMGWWETLLAASDTNRDDKVTPDEVLLVVDRLPAMLDVVTATARVMFEAIDENADNEITAGEYRQLIEAWTGRRTDTDEVFARLDLDGDGRLTQEEFALLWAEFWAGDDPEAPGTWVFGDFDLPQLSQADR</sequence>
<evidence type="ECO:0000313" key="3">
    <source>
        <dbReference type="Proteomes" id="UP001141259"/>
    </source>
</evidence>
<dbReference type="PANTHER" id="PTHR10827:SF89">
    <property type="entry name" value="EF-HAND DOMAIN-CONTAINING PROTEIN"/>
    <property type="match status" value="1"/>
</dbReference>
<evidence type="ECO:0000313" key="2">
    <source>
        <dbReference type="EMBL" id="MCS7481168.1"/>
    </source>
</evidence>
<feature type="domain" description="EF-hand" evidence="1">
    <location>
        <begin position="128"/>
        <end position="163"/>
    </location>
</feature>
<dbReference type="PROSITE" id="PS50222">
    <property type="entry name" value="EF_HAND_2"/>
    <property type="match status" value="2"/>
</dbReference>
<dbReference type="PROSITE" id="PS00018">
    <property type="entry name" value="EF_HAND_1"/>
    <property type="match status" value="3"/>
</dbReference>
<keyword evidence="3" id="KW-1185">Reference proteome</keyword>
<comment type="caution">
    <text evidence="2">The sequence shown here is derived from an EMBL/GenBank/DDBJ whole genome shotgun (WGS) entry which is preliminary data.</text>
</comment>
<dbReference type="Pfam" id="PF13202">
    <property type="entry name" value="EF-hand_5"/>
    <property type="match status" value="1"/>
</dbReference>
<name>A0A9X3A4F2_9PSEU</name>
<dbReference type="RefSeq" id="WP_259626664.1">
    <property type="nucleotide sequence ID" value="NZ_JANYMP010000017.1"/>
</dbReference>
<dbReference type="PANTHER" id="PTHR10827">
    <property type="entry name" value="RETICULOCALBIN"/>
    <property type="match status" value="1"/>
</dbReference>
<dbReference type="EMBL" id="JANYMP010000017">
    <property type="protein sequence ID" value="MCS7481168.1"/>
    <property type="molecule type" value="Genomic_DNA"/>
</dbReference>
<protein>
    <submittedName>
        <fullName evidence="2">EF-hand domain-containing protein</fullName>
    </submittedName>
</protein>
<dbReference type="CDD" id="cd00051">
    <property type="entry name" value="EFh"/>
    <property type="match status" value="1"/>
</dbReference>
<dbReference type="InterPro" id="IPR018247">
    <property type="entry name" value="EF_Hand_1_Ca_BS"/>
</dbReference>
<organism evidence="2 3">
    <name type="scientific">Umezawaea endophytica</name>
    <dbReference type="NCBI Taxonomy" id="1654476"/>
    <lineage>
        <taxon>Bacteria</taxon>
        <taxon>Bacillati</taxon>
        <taxon>Actinomycetota</taxon>
        <taxon>Actinomycetes</taxon>
        <taxon>Pseudonocardiales</taxon>
        <taxon>Pseudonocardiaceae</taxon>
        <taxon>Umezawaea</taxon>
    </lineage>
</organism>
<dbReference type="Pfam" id="PF13499">
    <property type="entry name" value="EF-hand_7"/>
    <property type="match status" value="1"/>
</dbReference>
<proteinExistence type="predicted"/>
<dbReference type="InterPro" id="IPR011992">
    <property type="entry name" value="EF-hand-dom_pair"/>
</dbReference>
<reference evidence="2" key="1">
    <citation type="submission" date="2022-08" db="EMBL/GenBank/DDBJ databases">
        <authorList>
            <person name="Tistechok S."/>
            <person name="Samborskyy M."/>
            <person name="Roman I."/>
        </authorList>
    </citation>
    <scope>NUCLEOTIDE SEQUENCE</scope>
    <source>
        <strain evidence="2">DSM 103496</strain>
    </source>
</reference>
<dbReference type="GO" id="GO:0005509">
    <property type="term" value="F:calcium ion binding"/>
    <property type="evidence" value="ECO:0007669"/>
    <property type="project" value="InterPro"/>
</dbReference>
<dbReference type="SMART" id="SM00054">
    <property type="entry name" value="EFh"/>
    <property type="match status" value="4"/>
</dbReference>
<accession>A0A9X3A4F2</accession>
<gene>
    <name evidence="2" type="ORF">NZH93_30300</name>
</gene>